<evidence type="ECO:0000313" key="3">
    <source>
        <dbReference type="EMBL" id="NMN94536.1"/>
    </source>
</evidence>
<keyword evidence="2" id="KW-1133">Transmembrane helix</keyword>
<evidence type="ECO:0000256" key="2">
    <source>
        <dbReference type="SAM" id="Phobius"/>
    </source>
</evidence>
<accession>A0A848KA57</accession>
<evidence type="ECO:0000256" key="1">
    <source>
        <dbReference type="SAM" id="MobiDB-lite"/>
    </source>
</evidence>
<keyword evidence="4" id="KW-1185">Reference proteome</keyword>
<dbReference type="InterPro" id="IPR029058">
    <property type="entry name" value="AB_hydrolase_fold"/>
</dbReference>
<dbReference type="PIRSF" id="PIRSF029171">
    <property type="entry name" value="Esterase_LipA"/>
    <property type="match status" value="1"/>
</dbReference>
<keyword evidence="2" id="KW-0472">Membrane</keyword>
<dbReference type="Proteomes" id="UP000535543">
    <property type="component" value="Unassembled WGS sequence"/>
</dbReference>
<dbReference type="AlphaFoldDB" id="A0A848KA57"/>
<feature type="region of interest" description="Disordered" evidence="1">
    <location>
        <begin position="1"/>
        <end position="28"/>
    </location>
</feature>
<dbReference type="SUPFAM" id="SSF53474">
    <property type="entry name" value="alpha/beta-Hydrolases"/>
    <property type="match status" value="1"/>
</dbReference>
<dbReference type="GO" id="GO:0004806">
    <property type="term" value="F:triacylglycerol lipase activity"/>
    <property type="evidence" value="ECO:0007669"/>
    <property type="project" value="InterPro"/>
</dbReference>
<dbReference type="Pfam" id="PF03583">
    <property type="entry name" value="LIP"/>
    <property type="match status" value="1"/>
</dbReference>
<dbReference type="Gene3D" id="3.40.50.1820">
    <property type="entry name" value="alpha/beta hydrolase"/>
    <property type="match status" value="1"/>
</dbReference>
<sequence length="459" mass="49498">MTVPFNVDSNETPESAAEKPQRRTRPLLPSDDPFYVAPVGFGALAPGTVIRSREIDVALLGVVPQQISAWQLLYRSSDLHLTPEAAVTTVLLPAGADPAEPRPLVAYQCAIDAISDKCFPSYALQRGARTAGSVPPLELLVIANALQRGWAVSIADHEGLHGYFAAPREPGYRILDGIRAVKSFAPVGVLPDAPIALWGYSGGGMATSWAAEMAPEYAPELDIVGAALGAPVGDPGETFIKLNGTTFAGLPAIVVAGLRHIYPGLDRVLREHVNFEGRRLLELAERSSTIFAIARLANDDFDSYIDAPLADVLALPEILEVFEDLRLGQRTPRCPLFVVQAVHDQIISVDDVDGQVRRYIDGGAHVTYVRDRLSEHILLMPIAAPATLKWLEDRFARRPLPTGKTTTVLSMAFSPSAIIGLLATGVTAIKVIFGKSLRRKTVREFHPSEGETRAQADSA</sequence>
<dbReference type="GO" id="GO:0016042">
    <property type="term" value="P:lipid catabolic process"/>
    <property type="evidence" value="ECO:0007669"/>
    <property type="project" value="InterPro"/>
</dbReference>
<reference evidence="3 4" key="1">
    <citation type="submission" date="2019-05" db="EMBL/GenBank/DDBJ databases">
        <authorList>
            <person name="Lee S.D."/>
        </authorList>
    </citation>
    <scope>NUCLEOTIDE SEQUENCE [LARGE SCALE GENOMIC DNA]</scope>
    <source>
        <strain evidence="3 4">YC2-7</strain>
    </source>
</reference>
<evidence type="ECO:0000313" key="4">
    <source>
        <dbReference type="Proteomes" id="UP000535543"/>
    </source>
</evidence>
<dbReference type="InterPro" id="IPR005152">
    <property type="entry name" value="Lipase_secreted"/>
</dbReference>
<dbReference type="EMBL" id="VCQU01000002">
    <property type="protein sequence ID" value="NMN94536.1"/>
    <property type="molecule type" value="Genomic_DNA"/>
</dbReference>
<protein>
    <submittedName>
        <fullName evidence="3">Lipase</fullName>
    </submittedName>
</protein>
<dbReference type="PANTHER" id="PTHR34853">
    <property type="match status" value="1"/>
</dbReference>
<name>A0A848KA57_9NOCA</name>
<proteinExistence type="predicted"/>
<gene>
    <name evidence="3" type="ORF">FGL95_05720</name>
</gene>
<dbReference type="PANTHER" id="PTHR34853:SF1">
    <property type="entry name" value="LIPASE 5"/>
    <property type="match status" value="1"/>
</dbReference>
<reference evidence="3 4" key="2">
    <citation type="submission" date="2020-06" db="EMBL/GenBank/DDBJ databases">
        <title>Antribacter stalactiti gen. nov., sp. nov., a new member of the family Nacardiaceae isolated from a cave.</title>
        <authorList>
            <person name="Kim I.S."/>
        </authorList>
    </citation>
    <scope>NUCLEOTIDE SEQUENCE [LARGE SCALE GENOMIC DNA]</scope>
    <source>
        <strain evidence="3 4">YC2-7</strain>
    </source>
</reference>
<dbReference type="Gene3D" id="1.10.260.130">
    <property type="match status" value="1"/>
</dbReference>
<keyword evidence="2" id="KW-0812">Transmembrane</keyword>
<organism evidence="3 4">
    <name type="scientific">Antrihabitans stalactiti</name>
    <dbReference type="NCBI Taxonomy" id="2584121"/>
    <lineage>
        <taxon>Bacteria</taxon>
        <taxon>Bacillati</taxon>
        <taxon>Actinomycetota</taxon>
        <taxon>Actinomycetes</taxon>
        <taxon>Mycobacteriales</taxon>
        <taxon>Nocardiaceae</taxon>
        <taxon>Antrihabitans</taxon>
    </lineage>
</organism>
<dbReference type="RefSeq" id="WP_169585294.1">
    <property type="nucleotide sequence ID" value="NZ_VCQU01000002.1"/>
</dbReference>
<comment type="caution">
    <text evidence="3">The sequence shown here is derived from an EMBL/GenBank/DDBJ whole genome shotgun (WGS) entry which is preliminary data.</text>
</comment>
<feature type="transmembrane region" description="Helical" evidence="2">
    <location>
        <begin position="408"/>
        <end position="433"/>
    </location>
</feature>